<reference evidence="2" key="1">
    <citation type="journal article" date="2019" name="Environ. Microbiol.">
        <title>Fungal ecological strategies reflected in gene transcription - a case study of two litter decomposers.</title>
        <authorList>
            <person name="Barbi F."/>
            <person name="Kohler A."/>
            <person name="Barry K."/>
            <person name="Baskaran P."/>
            <person name="Daum C."/>
            <person name="Fauchery L."/>
            <person name="Ihrmark K."/>
            <person name="Kuo A."/>
            <person name="LaButti K."/>
            <person name="Lipzen A."/>
            <person name="Morin E."/>
            <person name="Grigoriev I.V."/>
            <person name="Henrissat B."/>
            <person name="Lindahl B."/>
            <person name="Martin F."/>
        </authorList>
    </citation>
    <scope>NUCLEOTIDE SEQUENCE</scope>
    <source>
        <strain evidence="2">JB14</strain>
    </source>
</reference>
<keyword evidence="3" id="KW-1185">Reference proteome</keyword>
<feature type="region of interest" description="Disordered" evidence="1">
    <location>
        <begin position="59"/>
        <end position="103"/>
    </location>
</feature>
<proteinExistence type="predicted"/>
<evidence type="ECO:0000256" key="1">
    <source>
        <dbReference type="SAM" id="MobiDB-lite"/>
    </source>
</evidence>
<feature type="compositionally biased region" description="Low complexity" evidence="1">
    <location>
        <begin position="59"/>
        <end position="81"/>
    </location>
</feature>
<sequence length="191" mass="21315">ALQHRLYNDGLESVEVSKGHRVYWKDTRTVTVERGVIFRKEEGGIRGFIEVEEEGVEVGIEGEGSTNNPNNPANAHIANSPTSPETPRSKSLEPVRQPRVRKPSQYVQRLLDGTGTTGTGDTVPRGIILPNETVFSLIPEGTTEEQAFLADVSETEGLEPRTVTEAQRRSDWPKSALAARIMYQTRYIMYF</sequence>
<evidence type="ECO:0000313" key="2">
    <source>
        <dbReference type="EMBL" id="KAE9403287.1"/>
    </source>
</evidence>
<gene>
    <name evidence="2" type="ORF">BT96DRAFT_990329</name>
</gene>
<protein>
    <submittedName>
        <fullName evidence="2">Uncharacterized protein</fullName>
    </submittedName>
</protein>
<organism evidence="2 3">
    <name type="scientific">Gymnopus androsaceus JB14</name>
    <dbReference type="NCBI Taxonomy" id="1447944"/>
    <lineage>
        <taxon>Eukaryota</taxon>
        <taxon>Fungi</taxon>
        <taxon>Dikarya</taxon>
        <taxon>Basidiomycota</taxon>
        <taxon>Agaricomycotina</taxon>
        <taxon>Agaricomycetes</taxon>
        <taxon>Agaricomycetidae</taxon>
        <taxon>Agaricales</taxon>
        <taxon>Marasmiineae</taxon>
        <taxon>Omphalotaceae</taxon>
        <taxon>Gymnopus</taxon>
    </lineage>
</organism>
<dbReference type="Proteomes" id="UP000799118">
    <property type="component" value="Unassembled WGS sequence"/>
</dbReference>
<dbReference type="OrthoDB" id="3045612at2759"/>
<evidence type="ECO:0000313" key="3">
    <source>
        <dbReference type="Proteomes" id="UP000799118"/>
    </source>
</evidence>
<dbReference type="AlphaFoldDB" id="A0A6A4I276"/>
<accession>A0A6A4I276</accession>
<dbReference type="EMBL" id="ML769426">
    <property type="protein sequence ID" value="KAE9403287.1"/>
    <property type="molecule type" value="Genomic_DNA"/>
</dbReference>
<name>A0A6A4I276_9AGAR</name>
<feature type="non-terminal residue" evidence="2">
    <location>
        <position position="1"/>
    </location>
</feature>